<evidence type="ECO:0000313" key="1">
    <source>
        <dbReference type="EMBL" id="GME82052.1"/>
    </source>
</evidence>
<dbReference type="EMBL" id="BSXS01003850">
    <property type="protein sequence ID" value="GME82052.1"/>
    <property type="molecule type" value="Genomic_DNA"/>
</dbReference>
<organism evidence="1 2">
    <name type="scientific">Ambrosiozyma monospora</name>
    <name type="common">Yeast</name>
    <name type="synonym">Endomycopsis monosporus</name>
    <dbReference type="NCBI Taxonomy" id="43982"/>
    <lineage>
        <taxon>Eukaryota</taxon>
        <taxon>Fungi</taxon>
        <taxon>Dikarya</taxon>
        <taxon>Ascomycota</taxon>
        <taxon>Saccharomycotina</taxon>
        <taxon>Pichiomycetes</taxon>
        <taxon>Pichiales</taxon>
        <taxon>Pichiaceae</taxon>
        <taxon>Ambrosiozyma</taxon>
    </lineage>
</organism>
<proteinExistence type="predicted"/>
<name>A0ACB5T5Y2_AMBMO</name>
<evidence type="ECO:0000313" key="2">
    <source>
        <dbReference type="Proteomes" id="UP001165064"/>
    </source>
</evidence>
<gene>
    <name evidence="1" type="ORF">Amon02_000528300</name>
</gene>
<reference evidence="1" key="1">
    <citation type="submission" date="2023-04" db="EMBL/GenBank/DDBJ databases">
        <title>Ambrosiozyma monospora NBRC 10751.</title>
        <authorList>
            <person name="Ichikawa N."/>
            <person name="Sato H."/>
            <person name="Tonouchi N."/>
        </authorList>
    </citation>
    <scope>NUCLEOTIDE SEQUENCE</scope>
    <source>
        <strain evidence="1">NBRC 10751</strain>
    </source>
</reference>
<sequence length="214" mass="24292">MEELSANNIEKFNFDSKLDGHDQDQGQVRYHNTTTQISMNQLKQGTQTPTTNQNTNGESTQSTNRLKLDRNGDGVDIDSDKASAADDIDRAVEDAGEPYGFVYDTGFQVLSDFQENDLIDGNDERKGETLRHRSRHIAEIERIGDADGIQEAEKRDKHEIHHEDGGESEIQSQQDPSNKSHEYQDPQNPEQYDTLDTLEPEYDIIAQEENPIVR</sequence>
<protein>
    <submittedName>
        <fullName evidence="1">Unnamed protein product</fullName>
    </submittedName>
</protein>
<comment type="caution">
    <text evidence="1">The sequence shown here is derived from an EMBL/GenBank/DDBJ whole genome shotgun (WGS) entry which is preliminary data.</text>
</comment>
<keyword evidence="2" id="KW-1185">Reference proteome</keyword>
<accession>A0ACB5T5Y2</accession>
<dbReference type="Proteomes" id="UP001165064">
    <property type="component" value="Unassembled WGS sequence"/>
</dbReference>